<evidence type="ECO:0000259" key="1">
    <source>
        <dbReference type="PROSITE" id="PS50404"/>
    </source>
</evidence>
<dbReference type="Gene3D" id="3.40.30.10">
    <property type="entry name" value="Glutaredoxin"/>
    <property type="match status" value="1"/>
</dbReference>
<feature type="domain" description="GST N-terminal" evidence="1">
    <location>
        <begin position="1"/>
        <end position="83"/>
    </location>
</feature>
<reference evidence="2 3" key="1">
    <citation type="submission" date="2024-05" db="EMBL/GenBank/DDBJ databases">
        <authorList>
            <person name="Jiang F."/>
        </authorList>
    </citation>
    <scope>NUCLEOTIDE SEQUENCE [LARGE SCALE GENOMIC DNA]</scope>
    <source>
        <strain evidence="2 3">LZ166</strain>
    </source>
</reference>
<dbReference type="InterPro" id="IPR036249">
    <property type="entry name" value="Thioredoxin-like_sf"/>
</dbReference>
<dbReference type="CDD" id="cd03049">
    <property type="entry name" value="GST_N_3"/>
    <property type="match status" value="1"/>
</dbReference>
<keyword evidence="3" id="KW-1185">Reference proteome</keyword>
<dbReference type="CDD" id="cd03205">
    <property type="entry name" value="GST_C_6"/>
    <property type="match status" value="1"/>
</dbReference>
<name>A0ABV3SN90_9HYPH</name>
<proteinExistence type="predicted"/>
<dbReference type="Pfam" id="PF13409">
    <property type="entry name" value="GST_N_2"/>
    <property type="match status" value="1"/>
</dbReference>
<dbReference type="InterPro" id="IPR004045">
    <property type="entry name" value="Glutathione_S-Trfase_N"/>
</dbReference>
<accession>A0ABV3SN90</accession>
<dbReference type="Pfam" id="PF13410">
    <property type="entry name" value="GST_C_2"/>
    <property type="match status" value="1"/>
</dbReference>
<dbReference type="SUPFAM" id="SSF47616">
    <property type="entry name" value="GST C-terminal domain-like"/>
    <property type="match status" value="1"/>
</dbReference>
<dbReference type="Proteomes" id="UP001556692">
    <property type="component" value="Unassembled WGS sequence"/>
</dbReference>
<protein>
    <submittedName>
        <fullName evidence="2">Glutathione S-transferase</fullName>
    </submittedName>
</protein>
<dbReference type="EMBL" id="JBDPGJ010000005">
    <property type="protein sequence ID" value="MEX0408251.1"/>
    <property type="molecule type" value="Genomic_DNA"/>
</dbReference>
<evidence type="ECO:0000313" key="2">
    <source>
        <dbReference type="EMBL" id="MEX0408251.1"/>
    </source>
</evidence>
<dbReference type="PROSITE" id="PS50404">
    <property type="entry name" value="GST_NTER"/>
    <property type="match status" value="1"/>
</dbReference>
<dbReference type="InterPro" id="IPR036282">
    <property type="entry name" value="Glutathione-S-Trfase_C_sf"/>
</dbReference>
<dbReference type="PANTHER" id="PTHR43968">
    <property type="match status" value="1"/>
</dbReference>
<dbReference type="InterPro" id="IPR050983">
    <property type="entry name" value="GST_Omega/HSP26"/>
</dbReference>
<gene>
    <name evidence="2" type="ORF">ABGN05_21545</name>
</gene>
<dbReference type="RefSeq" id="WP_367956123.1">
    <property type="nucleotide sequence ID" value="NZ_JBDPGJ010000005.1"/>
</dbReference>
<dbReference type="PANTHER" id="PTHR43968:SF6">
    <property type="entry name" value="GLUTATHIONE S-TRANSFERASE OMEGA"/>
    <property type="match status" value="1"/>
</dbReference>
<evidence type="ECO:0000313" key="3">
    <source>
        <dbReference type="Proteomes" id="UP001556692"/>
    </source>
</evidence>
<dbReference type="SUPFAM" id="SSF52833">
    <property type="entry name" value="Thioredoxin-like"/>
    <property type="match status" value="1"/>
</dbReference>
<dbReference type="Gene3D" id="1.20.1050.10">
    <property type="match status" value="1"/>
</dbReference>
<comment type="caution">
    <text evidence="2">The sequence shown here is derived from an EMBL/GenBank/DDBJ whole genome shotgun (WGS) entry which is preliminary data.</text>
</comment>
<organism evidence="2 3">
    <name type="scientific">Aquibium pacificus</name>
    <dbReference type="NCBI Taxonomy" id="3153579"/>
    <lineage>
        <taxon>Bacteria</taxon>
        <taxon>Pseudomonadati</taxon>
        <taxon>Pseudomonadota</taxon>
        <taxon>Alphaproteobacteria</taxon>
        <taxon>Hyphomicrobiales</taxon>
        <taxon>Phyllobacteriaceae</taxon>
        <taxon>Aquibium</taxon>
    </lineage>
</organism>
<sequence length="223" mass="24891">MKLHWSPRSPFVRKVMIVLHETGLLDRVECVRTVVAMAGPPNPDLLPDNPIGKIPTLVLDDGTALPDSRVVCEYLDGLHDGPRLFPAETEARFRQLRWQAFADGLTDVLLLWRNERIRPEGTQYKKLTDAFDTKVRHAFAMFDKEAGALASEPFGIGQIALICTLGQMDFRFGESRWREGNPNLARWYEGIQTRPSVQATAINDDGKGPPDVPWAAGPALVFA</sequence>